<dbReference type="KEGG" id="bgok:Pr1d_25920"/>
<gene>
    <name evidence="1" type="ORF">Pr1d_25920</name>
</gene>
<evidence type="ECO:0000313" key="1">
    <source>
        <dbReference type="EMBL" id="QEG35296.1"/>
    </source>
</evidence>
<reference evidence="1 2" key="1">
    <citation type="submission" date="2019-08" db="EMBL/GenBank/DDBJ databases">
        <title>Deep-cultivation of Planctomycetes and their phenomic and genomic characterization uncovers novel biology.</title>
        <authorList>
            <person name="Wiegand S."/>
            <person name="Jogler M."/>
            <person name="Boedeker C."/>
            <person name="Pinto D."/>
            <person name="Vollmers J."/>
            <person name="Rivas-Marin E."/>
            <person name="Kohn T."/>
            <person name="Peeters S.H."/>
            <person name="Heuer A."/>
            <person name="Rast P."/>
            <person name="Oberbeckmann S."/>
            <person name="Bunk B."/>
            <person name="Jeske O."/>
            <person name="Meyerdierks A."/>
            <person name="Storesund J.E."/>
            <person name="Kallscheuer N."/>
            <person name="Luecker S."/>
            <person name="Lage O.M."/>
            <person name="Pohl T."/>
            <person name="Merkel B.J."/>
            <person name="Hornburger P."/>
            <person name="Mueller R.-W."/>
            <person name="Bruemmer F."/>
            <person name="Labrenz M."/>
            <person name="Spormann A.M."/>
            <person name="Op den Camp H."/>
            <person name="Overmann J."/>
            <person name="Amann R."/>
            <person name="Jetten M.S.M."/>
            <person name="Mascher T."/>
            <person name="Medema M.H."/>
            <person name="Devos D.P."/>
            <person name="Kaster A.-K."/>
            <person name="Ovreas L."/>
            <person name="Rohde M."/>
            <person name="Galperin M.Y."/>
            <person name="Jogler C."/>
        </authorList>
    </citation>
    <scope>NUCLEOTIDE SEQUENCE [LARGE SCALE GENOMIC DNA]</scope>
    <source>
        <strain evidence="1 2">Pr1d</strain>
    </source>
</reference>
<organism evidence="1 2">
    <name type="scientific">Bythopirellula goksoeyrii</name>
    <dbReference type="NCBI Taxonomy" id="1400387"/>
    <lineage>
        <taxon>Bacteria</taxon>
        <taxon>Pseudomonadati</taxon>
        <taxon>Planctomycetota</taxon>
        <taxon>Planctomycetia</taxon>
        <taxon>Pirellulales</taxon>
        <taxon>Lacipirellulaceae</taxon>
        <taxon>Bythopirellula</taxon>
    </lineage>
</organism>
<keyword evidence="2" id="KW-1185">Reference proteome</keyword>
<sequence>MINATAWFLLCTALVAPTSEQRHIDAVQIFYCDFSENDVNFDKWPDEWRRTYGPNMPHYVEVEMQDDETAIKGRCLTAKLNGGGALISSPSVAISDNFGYVVEARIRGQGSQHSRAQVRIEFCDENRNVLESTSSDWYQNTDGWQKIHIGPVNVTHPDVRVAIVTMAVEEGGHVDLQGSFSLDDIWLARLPRMYVHTNSPFNVYDDPKNVVVTCELSGIREQDPFIHFELLDASSHKLDGNTIQLAGKLIHEKLSKSSEFIDSSVERPAGYAGATSWQPPIKQYGFYRVKVSMQTARGTLKDHMISIAVVPPMQTASRGEFGWSLAGDDIPLSFEQLNLLLPRTGISWVKLPVWYGESEAERGEQLVLFTEQLAAKDIDVVGVLDHPPEDLDFFGKEIPADASIADLLSNVDSSVWLPSLDGVLTRLSLRVRWWQLGVDSDTSYAHFPNAEKEVRELREKLFRFGQDVSLGLGWPWLEAVPTERRATWDFQQLSASPPLTGDELATYLDLPPRKGVARWTLVEPLPRSDYDLETRTHDLMQQMISAKIHGATTIFAAKPFDDEVGLMSDTGTPSDLLLPWRTAASLLSGTRYIGSLQLPGGSENRLFEDKHGTVLMVVWNRQPRQETLNLGDNIQVVDVWGRSTTPLIKNNRHVLDVTSLPKFVTGMNAAITKMRLGSRFIETNIPSVFEMSHPNSIELYNAFEQGIGGTARIVGPEGWQIVPDRIDFKLAAGEKAKRPFHITLPFDAISGETPLRVDFEVNAEKPYHFSVYRTLNVGDKDIELELTTRLSDDGILVVEQRMLNRDSKPVDFKCFLYAPGSERRRQRMQVFQLTNNWDIKTYNYSHGEDLLGEELLLRVEELGGERRVLNHRAIVEE</sequence>
<evidence type="ECO:0000313" key="2">
    <source>
        <dbReference type="Proteomes" id="UP000323917"/>
    </source>
</evidence>
<dbReference type="OrthoDB" id="220736at2"/>
<dbReference type="Proteomes" id="UP000323917">
    <property type="component" value="Chromosome"/>
</dbReference>
<protein>
    <submittedName>
        <fullName evidence="1">Uncharacterized protein</fullName>
    </submittedName>
</protein>
<dbReference type="AlphaFoldDB" id="A0A5B9QEG4"/>
<proteinExistence type="predicted"/>
<dbReference type="RefSeq" id="WP_148073827.1">
    <property type="nucleotide sequence ID" value="NZ_CP042913.1"/>
</dbReference>
<name>A0A5B9QEG4_9BACT</name>
<accession>A0A5B9QEG4</accession>
<dbReference type="EMBL" id="CP042913">
    <property type="protein sequence ID" value="QEG35296.1"/>
    <property type="molecule type" value="Genomic_DNA"/>
</dbReference>